<feature type="compositionally biased region" description="Basic residues" evidence="1">
    <location>
        <begin position="22"/>
        <end position="38"/>
    </location>
</feature>
<dbReference type="AlphaFoldDB" id="A0AAD4QH69"/>
<feature type="region of interest" description="Disordered" evidence="1">
    <location>
        <begin position="74"/>
        <end position="122"/>
    </location>
</feature>
<organism evidence="2 3">
    <name type="scientific">Lactarius akahatsu</name>
    <dbReference type="NCBI Taxonomy" id="416441"/>
    <lineage>
        <taxon>Eukaryota</taxon>
        <taxon>Fungi</taxon>
        <taxon>Dikarya</taxon>
        <taxon>Basidiomycota</taxon>
        <taxon>Agaricomycotina</taxon>
        <taxon>Agaricomycetes</taxon>
        <taxon>Russulales</taxon>
        <taxon>Russulaceae</taxon>
        <taxon>Lactarius</taxon>
    </lineage>
</organism>
<evidence type="ECO:0000313" key="2">
    <source>
        <dbReference type="EMBL" id="KAH8999223.1"/>
    </source>
</evidence>
<reference evidence="2" key="1">
    <citation type="submission" date="2022-01" db="EMBL/GenBank/DDBJ databases">
        <title>Comparative genomics reveals a dynamic genome evolution in the ectomycorrhizal milk-cap (Lactarius) mushrooms.</title>
        <authorList>
            <consortium name="DOE Joint Genome Institute"/>
            <person name="Lebreton A."/>
            <person name="Tang N."/>
            <person name="Kuo A."/>
            <person name="LaButti K."/>
            <person name="Drula E."/>
            <person name="Barry K."/>
            <person name="Clum A."/>
            <person name="Lipzen A."/>
            <person name="Mousain D."/>
            <person name="Ng V."/>
            <person name="Wang R."/>
            <person name="Wang X."/>
            <person name="Dai Y."/>
            <person name="Henrissat B."/>
            <person name="Grigoriev I.V."/>
            <person name="Guerin-Laguette A."/>
            <person name="Yu F."/>
            <person name="Martin F.M."/>
        </authorList>
    </citation>
    <scope>NUCLEOTIDE SEQUENCE</scope>
    <source>
        <strain evidence="2">QP</strain>
    </source>
</reference>
<feature type="region of interest" description="Disordered" evidence="1">
    <location>
        <begin position="1"/>
        <end position="55"/>
    </location>
</feature>
<sequence>MFKPESTDPSRDYVDDSEPERRLRRAEAKKRRTHKKQSTSHPPAGDTSVEISEGLGDVLTGAAPALVKKEIIGEESHSDLKPPSTSEFSLQTLFRSRHATPASAEQLVSRASATSAQEDSSEPSLMACVGRFAYRQVRAKTEPTTAHTERRQSASAPQVPDGKAERLCQRAKSLPDHDITKLDVSRLLKCVSCEARWTIQKGASNKLSHLVACARKKGINSSTLKTLIVKENLKIQNAKTKDESTTPPNPAPAAPQTYMEAVVENAQPRKRQRRPDANATGTLQPISQTKAAILDRAKALLGTREVAPRDTREPEPEPTQAFGRSKLASKHIDPIVTHLSGESDFSSRLDLLRSMAESSCS</sequence>
<feature type="region of interest" description="Disordered" evidence="1">
    <location>
        <begin position="265"/>
        <end position="285"/>
    </location>
</feature>
<name>A0AAD4QH69_9AGAM</name>
<accession>A0AAD4QH69</accession>
<protein>
    <submittedName>
        <fullName evidence="2">Uncharacterized protein</fullName>
    </submittedName>
</protein>
<feature type="compositionally biased region" description="Basic and acidic residues" evidence="1">
    <location>
        <begin position="1"/>
        <end position="14"/>
    </location>
</feature>
<feature type="compositionally biased region" description="Polar residues" evidence="1">
    <location>
        <begin position="83"/>
        <end position="94"/>
    </location>
</feature>
<evidence type="ECO:0000313" key="3">
    <source>
        <dbReference type="Proteomes" id="UP001201163"/>
    </source>
</evidence>
<dbReference type="Proteomes" id="UP001201163">
    <property type="component" value="Unassembled WGS sequence"/>
</dbReference>
<dbReference type="EMBL" id="JAKELL010000004">
    <property type="protein sequence ID" value="KAH8999223.1"/>
    <property type="molecule type" value="Genomic_DNA"/>
</dbReference>
<feature type="region of interest" description="Disordered" evidence="1">
    <location>
        <begin position="140"/>
        <end position="165"/>
    </location>
</feature>
<feature type="compositionally biased region" description="Basic and acidic residues" evidence="1">
    <location>
        <begin position="306"/>
        <end position="315"/>
    </location>
</feature>
<gene>
    <name evidence="2" type="ORF">EDB92DRAFT_1940898</name>
</gene>
<feature type="compositionally biased region" description="Polar residues" evidence="1">
    <location>
        <begin position="109"/>
        <end position="118"/>
    </location>
</feature>
<keyword evidence="3" id="KW-1185">Reference proteome</keyword>
<comment type="caution">
    <text evidence="2">The sequence shown here is derived from an EMBL/GenBank/DDBJ whole genome shotgun (WGS) entry which is preliminary data.</text>
</comment>
<feature type="region of interest" description="Disordered" evidence="1">
    <location>
        <begin position="304"/>
        <end position="328"/>
    </location>
</feature>
<proteinExistence type="predicted"/>
<evidence type="ECO:0000256" key="1">
    <source>
        <dbReference type="SAM" id="MobiDB-lite"/>
    </source>
</evidence>